<gene>
    <name evidence="2" type="ORF">HYPSUDRAFT_35329</name>
</gene>
<dbReference type="AlphaFoldDB" id="A0A0D2Q6R8"/>
<evidence type="ECO:0000313" key="2">
    <source>
        <dbReference type="EMBL" id="KJA27440.1"/>
    </source>
</evidence>
<organism evidence="2 3">
    <name type="scientific">Hypholoma sublateritium (strain FD-334 SS-4)</name>
    <dbReference type="NCBI Taxonomy" id="945553"/>
    <lineage>
        <taxon>Eukaryota</taxon>
        <taxon>Fungi</taxon>
        <taxon>Dikarya</taxon>
        <taxon>Basidiomycota</taxon>
        <taxon>Agaricomycotina</taxon>
        <taxon>Agaricomycetes</taxon>
        <taxon>Agaricomycetidae</taxon>
        <taxon>Agaricales</taxon>
        <taxon>Agaricineae</taxon>
        <taxon>Strophariaceae</taxon>
        <taxon>Hypholoma</taxon>
    </lineage>
</organism>
<proteinExistence type="predicted"/>
<keyword evidence="3" id="KW-1185">Reference proteome</keyword>
<evidence type="ECO:0000313" key="3">
    <source>
        <dbReference type="Proteomes" id="UP000054270"/>
    </source>
</evidence>
<dbReference type="Proteomes" id="UP000054270">
    <property type="component" value="Unassembled WGS sequence"/>
</dbReference>
<name>A0A0D2Q6R8_HYPSF</name>
<dbReference type="EMBL" id="KN817524">
    <property type="protein sequence ID" value="KJA27440.1"/>
    <property type="molecule type" value="Genomic_DNA"/>
</dbReference>
<dbReference type="GO" id="GO:0005797">
    <property type="term" value="C:Golgi medial cisterna"/>
    <property type="evidence" value="ECO:0007669"/>
    <property type="project" value="TreeGrafter"/>
</dbReference>
<feature type="compositionally biased region" description="Basic and acidic residues" evidence="1">
    <location>
        <begin position="730"/>
        <end position="742"/>
    </location>
</feature>
<dbReference type="Pfam" id="PF12722">
    <property type="entry name" value="Hid1"/>
    <property type="match status" value="1"/>
</dbReference>
<dbReference type="PANTHER" id="PTHR21575">
    <property type="entry name" value="PROTEIN HID1"/>
    <property type="match status" value="1"/>
</dbReference>
<dbReference type="GO" id="GO:0016020">
    <property type="term" value="C:membrane"/>
    <property type="evidence" value="ECO:0007669"/>
    <property type="project" value="TreeGrafter"/>
</dbReference>
<feature type="region of interest" description="Disordered" evidence="1">
    <location>
        <begin position="683"/>
        <end position="742"/>
    </location>
</feature>
<dbReference type="STRING" id="945553.A0A0D2Q6R8"/>
<reference evidence="3" key="1">
    <citation type="submission" date="2014-04" db="EMBL/GenBank/DDBJ databases">
        <title>Evolutionary Origins and Diversification of the Mycorrhizal Mutualists.</title>
        <authorList>
            <consortium name="DOE Joint Genome Institute"/>
            <consortium name="Mycorrhizal Genomics Consortium"/>
            <person name="Kohler A."/>
            <person name="Kuo A."/>
            <person name="Nagy L.G."/>
            <person name="Floudas D."/>
            <person name="Copeland A."/>
            <person name="Barry K.W."/>
            <person name="Cichocki N."/>
            <person name="Veneault-Fourrey C."/>
            <person name="LaButti K."/>
            <person name="Lindquist E.A."/>
            <person name="Lipzen A."/>
            <person name="Lundell T."/>
            <person name="Morin E."/>
            <person name="Murat C."/>
            <person name="Riley R."/>
            <person name="Ohm R."/>
            <person name="Sun H."/>
            <person name="Tunlid A."/>
            <person name="Henrissat B."/>
            <person name="Grigoriev I.V."/>
            <person name="Hibbett D.S."/>
            <person name="Martin F."/>
        </authorList>
    </citation>
    <scope>NUCLEOTIDE SEQUENCE [LARGE SCALE GENOMIC DNA]</scope>
    <source>
        <strain evidence="3">FD-334 SS-4</strain>
    </source>
</reference>
<dbReference type="InterPro" id="IPR026705">
    <property type="entry name" value="Hid-1/Ecm30"/>
</dbReference>
<dbReference type="OrthoDB" id="432953at2759"/>
<evidence type="ECO:0000256" key="1">
    <source>
        <dbReference type="SAM" id="MobiDB-lite"/>
    </source>
</evidence>
<sequence>MFAKIPHQFTAPFGILGDEAKLAFPSSANGISKLSNVRNIPATDTYWEQYFILFDSASEVFSLITPHHIRRALVDAPENVATLIHVVSARLFNSISDHTFPSPSNTSVAAYASSFIKSATVSQEKNATKEVLNCLRILQRILPVVFEIEGESNTFEQEVLWKKEEVREDTDTPQFVIEDDDESDREVETARSTVNSRNTKKLLPSLGERLLSAVTDLMFCCGFTLPTTIQVDHHKINYVIWEKGVGSASSLGNNNLYDSNKTEVLRLLLVLLSRQIYIPASSLFTNPSLFGLHIVQRLPRRDVLSILCSLLNTALNSSSTDTITIGTIAGKLPYNHLVFKGENPRTTLITTCLQLLCALLDFQSGSARDQMVDPQNASPTTKTNTFRYFIMKLHRTQDFAYIFDGIMSIMEQQMATINNLLPGARKSLPYMTETIILFWKLIELNKKFSAFVLESERSMDFIASLLFYCVEIKDRPQQHGVCRAISYIVQTLSAESSFGPKLRTLVKVQLPTKWGPVDTVADFIIHAVYAIVATTSGTLTSLYPALIIALSNTAPYFKNISISATARLMQLFSSFSNPLFLLSDESHPRLLFFMLEVFSSVVIYQPNENPNVTYAILQSRKAFEDLGTFTLAGGLREVKRAQIAKEERTQQLANPKGKTPVRDIEMGDPGAEKARLLESEGAHLRKSQDQEYDSGGITGNSHEGEDPVFLNRSLTSPTSEAGFPGSDLPISEKARGKMRERRSLSVDNVNALERVPLNIGRNGFVPTQEWVTSWQQGLPLDTIMLFISDVIQKVEDMQKHRTVPSAEVLKFLSNINLDHVLPSKPTIAVRRFMWSDASLAWLTSLIWGEIYIRGMTPLAIWNATNVRLFLVKHTQTQQRQITETVTSVVGGFLRRTSDTTQARRAA</sequence>
<protein>
    <submittedName>
        <fullName evidence="2">Uncharacterized protein</fullName>
    </submittedName>
</protein>
<dbReference type="PANTHER" id="PTHR21575:SF12">
    <property type="entry name" value="PROTEIN HID1"/>
    <property type="match status" value="1"/>
</dbReference>
<dbReference type="OMA" id="IFEDDKW"/>
<accession>A0A0D2Q6R8</accession>
<dbReference type="GO" id="GO:0000138">
    <property type="term" value="C:Golgi trans cisterna"/>
    <property type="evidence" value="ECO:0007669"/>
    <property type="project" value="TreeGrafter"/>
</dbReference>